<protein>
    <submittedName>
        <fullName evidence="1">Uncharacterized protein</fullName>
    </submittedName>
</protein>
<dbReference type="EMBL" id="JACGWJ010000011">
    <property type="protein sequence ID" value="KAL0388957.1"/>
    <property type="molecule type" value="Genomic_DNA"/>
</dbReference>
<evidence type="ECO:0000313" key="1">
    <source>
        <dbReference type="EMBL" id="KAL0388957.1"/>
    </source>
</evidence>
<proteinExistence type="predicted"/>
<name>A0AAW2SA73_SESRA</name>
<sequence length="63" mass="6430">MLRLANALHSHKARLTAIPVMGRVSGDAPVEIPAAGRRRRGSGAAAVLVTGCPSAAAVRLKSD</sequence>
<organism evidence="1">
    <name type="scientific">Sesamum radiatum</name>
    <name type="common">Black benniseed</name>
    <dbReference type="NCBI Taxonomy" id="300843"/>
    <lineage>
        <taxon>Eukaryota</taxon>
        <taxon>Viridiplantae</taxon>
        <taxon>Streptophyta</taxon>
        <taxon>Embryophyta</taxon>
        <taxon>Tracheophyta</taxon>
        <taxon>Spermatophyta</taxon>
        <taxon>Magnoliopsida</taxon>
        <taxon>eudicotyledons</taxon>
        <taxon>Gunneridae</taxon>
        <taxon>Pentapetalae</taxon>
        <taxon>asterids</taxon>
        <taxon>lamiids</taxon>
        <taxon>Lamiales</taxon>
        <taxon>Pedaliaceae</taxon>
        <taxon>Sesamum</taxon>
    </lineage>
</organism>
<dbReference type="AlphaFoldDB" id="A0AAW2SA73"/>
<gene>
    <name evidence="1" type="ORF">Sradi_2777500</name>
</gene>
<comment type="caution">
    <text evidence="1">The sequence shown here is derived from an EMBL/GenBank/DDBJ whole genome shotgun (WGS) entry which is preliminary data.</text>
</comment>
<accession>A0AAW2SA73</accession>
<reference evidence="1" key="1">
    <citation type="submission" date="2020-06" db="EMBL/GenBank/DDBJ databases">
        <authorList>
            <person name="Li T."/>
            <person name="Hu X."/>
            <person name="Zhang T."/>
            <person name="Song X."/>
            <person name="Zhang H."/>
            <person name="Dai N."/>
            <person name="Sheng W."/>
            <person name="Hou X."/>
            <person name="Wei L."/>
        </authorList>
    </citation>
    <scope>NUCLEOTIDE SEQUENCE</scope>
    <source>
        <strain evidence="1">G02</strain>
        <tissue evidence="1">Leaf</tissue>
    </source>
</reference>
<reference evidence="1" key="2">
    <citation type="journal article" date="2024" name="Plant">
        <title>Genomic evolution and insights into agronomic trait innovations of Sesamum species.</title>
        <authorList>
            <person name="Miao H."/>
            <person name="Wang L."/>
            <person name="Qu L."/>
            <person name="Liu H."/>
            <person name="Sun Y."/>
            <person name="Le M."/>
            <person name="Wang Q."/>
            <person name="Wei S."/>
            <person name="Zheng Y."/>
            <person name="Lin W."/>
            <person name="Duan Y."/>
            <person name="Cao H."/>
            <person name="Xiong S."/>
            <person name="Wang X."/>
            <person name="Wei L."/>
            <person name="Li C."/>
            <person name="Ma Q."/>
            <person name="Ju M."/>
            <person name="Zhao R."/>
            <person name="Li G."/>
            <person name="Mu C."/>
            <person name="Tian Q."/>
            <person name="Mei H."/>
            <person name="Zhang T."/>
            <person name="Gao T."/>
            <person name="Zhang H."/>
        </authorList>
    </citation>
    <scope>NUCLEOTIDE SEQUENCE</scope>
    <source>
        <strain evidence="1">G02</strain>
    </source>
</reference>